<keyword evidence="2 5" id="KW-0819">tRNA processing</keyword>
<proteinExistence type="inferred from homology"/>
<comment type="subunit">
    <text evidence="5">Heterodimer of a catalytic subunit and an accessory subunit.</text>
</comment>
<dbReference type="GO" id="GO:0006400">
    <property type="term" value="P:tRNA modification"/>
    <property type="evidence" value="ECO:0007669"/>
    <property type="project" value="InterPro"/>
</dbReference>
<evidence type="ECO:0000313" key="8">
    <source>
        <dbReference type="Proteomes" id="UP000321331"/>
    </source>
</evidence>
<evidence type="ECO:0000313" key="7">
    <source>
        <dbReference type="EMBL" id="TXC09080.1"/>
    </source>
</evidence>
<dbReference type="InterPro" id="IPR028592">
    <property type="entry name" value="QTRTD1"/>
</dbReference>
<comment type="subcellular location">
    <subcellularLocation>
        <location evidence="5">Cytoplasm</location>
    </subcellularLocation>
</comment>
<dbReference type="AlphaFoldDB" id="A0A5C6TDD6"/>
<comment type="function">
    <text evidence="5">Non-catalytic subunit of the queuine tRNA-ribosyltransferase (TGT) that catalyzes the base-exchange of a guanine (G) residue with queuine (Q) at position 34 (anticodon wobble position) in tRNAs with GU(N) anticodons (tRNA-Asp, -Asn, -His and -Tyr), resulting in the hypermodified nucleoside queuosine (7-(((4,5-cis-dihydroxy-2-cyclopenten-1-yl)amino)methyl)-7-deazaguanosine).</text>
</comment>
<dbReference type="GO" id="GO:0008479">
    <property type="term" value="F:tRNA-guanosine(34) queuine transglycosylase activity"/>
    <property type="evidence" value="ECO:0007669"/>
    <property type="project" value="UniProtKB-UniRule"/>
</dbReference>
<dbReference type="PANTHER" id="PTHR46064:SF1">
    <property type="entry name" value="QUEUINE TRNA-RIBOSYLTRANSFERASE ACCESSORY SUBUNIT 2"/>
    <property type="match status" value="1"/>
</dbReference>
<dbReference type="Gene3D" id="3.20.20.105">
    <property type="entry name" value="Queuine tRNA-ribosyltransferase-like"/>
    <property type="match status" value="1"/>
</dbReference>
<feature type="binding site" evidence="5">
    <location>
        <position position="338"/>
    </location>
    <ligand>
        <name>Zn(2+)</name>
        <dbReference type="ChEBI" id="CHEBI:29105"/>
    </ligand>
</feature>
<dbReference type="GO" id="GO:0046872">
    <property type="term" value="F:metal ion binding"/>
    <property type="evidence" value="ECO:0007669"/>
    <property type="project" value="UniProtKB-KW"/>
</dbReference>
<dbReference type="InterPro" id="IPR002616">
    <property type="entry name" value="tRNA_ribo_trans-like"/>
</dbReference>
<dbReference type="SUPFAM" id="SSF51713">
    <property type="entry name" value="tRNA-guanine transglycosylase"/>
    <property type="match status" value="1"/>
</dbReference>
<evidence type="ECO:0000256" key="1">
    <source>
        <dbReference type="ARBA" id="ARBA00022490"/>
    </source>
</evidence>
<organism evidence="7 8">
    <name type="scientific">Fusarium oxysporum f. sp. cubense</name>
    <dbReference type="NCBI Taxonomy" id="61366"/>
    <lineage>
        <taxon>Eukaryota</taxon>
        <taxon>Fungi</taxon>
        <taxon>Dikarya</taxon>
        <taxon>Ascomycota</taxon>
        <taxon>Pezizomycotina</taxon>
        <taxon>Sordariomycetes</taxon>
        <taxon>Hypocreomycetidae</taxon>
        <taxon>Hypocreales</taxon>
        <taxon>Nectriaceae</taxon>
        <taxon>Fusarium</taxon>
        <taxon>Fusarium oxysporum species complex</taxon>
    </lineage>
</organism>
<dbReference type="Proteomes" id="UP000321331">
    <property type="component" value="Unassembled WGS sequence"/>
</dbReference>
<evidence type="ECO:0000256" key="4">
    <source>
        <dbReference type="ARBA" id="ARBA00022833"/>
    </source>
</evidence>
<comment type="similarity">
    <text evidence="5">Belongs to the queuine tRNA-ribosyltransferase family. QTRT2 subfamily.</text>
</comment>
<sequence>MAQPTSKESTLTMFELLKPAAAEAGVARLGRLAFAGNRRIMQTPNYIAVASRGVVPHLTPDNVTKHTTFDAAYLAIEDFLEKSQPPVLQLPPGTPRNLQSFTAFPSDRALILGPRRFPAVTTPVGNGAHHVSIFTSTGFRNLTIPEFAKTIELTQPDIAIPPADLFHSSSTPTSKRQIRMVERTEEWVDEFFHLSDPKGRLKEMGVSIFAPVLPVEYPIQWDYLQYLAEDVRDCLSGLAVYDVNLVPELVNYPSLGSLPRLSFGPSKSPQDILRQIALGIDICTVPFANTASDAGIALSFTFPPPESSDMQPLGIDMWSEEHTTSLQPLVNSCQCYTCTKHHRAFIKHLLNAKEMLGWNLLQIHNHAILTSFFEGVRAALNESAEKFDELHKKFLTVYEPEVPTGTGVRPRARGYHFKSIAGQTKINEPSWQAFDSVDASPHPEAIAEPLAAVDGTLPVDEVAPSLEKWRS</sequence>
<keyword evidence="1 5" id="KW-0963">Cytoplasm</keyword>
<comment type="cofactor">
    <cofactor evidence="5">
        <name>Zn(2+)</name>
        <dbReference type="ChEBI" id="CHEBI:29105"/>
    </cofactor>
    <text evidence="5">Binds 1 zinc ion per subunit.</text>
</comment>
<evidence type="ECO:0000256" key="5">
    <source>
        <dbReference type="HAMAP-Rule" id="MF_03043"/>
    </source>
</evidence>
<keyword evidence="3 5" id="KW-0479">Metal-binding</keyword>
<feature type="binding site" evidence="5">
    <location>
        <position position="333"/>
    </location>
    <ligand>
        <name>Zn(2+)</name>
        <dbReference type="ChEBI" id="CHEBI:29105"/>
    </ligand>
</feature>
<accession>A0A5C6TDD6</accession>
<dbReference type="PANTHER" id="PTHR46064">
    <property type="entry name" value="QUEUINE TRNA-RIBOSYLTRANSFERASE ACCESSORY SUBUNIT 2"/>
    <property type="match status" value="1"/>
</dbReference>
<comment type="caution">
    <text evidence="7">The sequence shown here is derived from an EMBL/GenBank/DDBJ whole genome shotgun (WGS) entry which is preliminary data.</text>
</comment>
<evidence type="ECO:0000259" key="6">
    <source>
        <dbReference type="Pfam" id="PF01702"/>
    </source>
</evidence>
<dbReference type="GO" id="GO:0005737">
    <property type="term" value="C:cytoplasm"/>
    <property type="evidence" value="ECO:0007669"/>
    <property type="project" value="UniProtKB-SubCell"/>
</dbReference>
<dbReference type="EMBL" id="VMNF01000004">
    <property type="protein sequence ID" value="TXC09080.1"/>
    <property type="molecule type" value="Genomic_DNA"/>
</dbReference>
<protein>
    <recommendedName>
        <fullName evidence="5">Queuine tRNA-ribosyltransferase accessory subunit 2</fullName>
    </recommendedName>
    <alternativeName>
        <fullName evidence="5">Queuine tRNA-ribosyltransferase domain-containing protein 1</fullName>
    </alternativeName>
</protein>
<keyword evidence="4 5" id="KW-0862">Zinc</keyword>
<gene>
    <name evidence="7" type="ORF">FocTR4_00004866</name>
</gene>
<dbReference type="InterPro" id="IPR050852">
    <property type="entry name" value="Queuine_tRNA-ribosyltrfase"/>
</dbReference>
<dbReference type="Pfam" id="PF01702">
    <property type="entry name" value="TGT"/>
    <property type="match status" value="1"/>
</dbReference>
<evidence type="ECO:0000256" key="3">
    <source>
        <dbReference type="ARBA" id="ARBA00022723"/>
    </source>
</evidence>
<feature type="binding site" evidence="5">
    <location>
        <position position="335"/>
    </location>
    <ligand>
        <name>Zn(2+)</name>
        <dbReference type="ChEBI" id="CHEBI:29105"/>
    </ligand>
</feature>
<dbReference type="NCBIfam" id="TIGR00449">
    <property type="entry name" value="tgt_general"/>
    <property type="match status" value="1"/>
</dbReference>
<feature type="domain" description="tRNA-guanine(15) transglycosylase-like" evidence="6">
    <location>
        <begin position="27"/>
        <end position="398"/>
    </location>
</feature>
<feature type="binding site" evidence="5">
    <location>
        <position position="364"/>
    </location>
    <ligand>
        <name>Zn(2+)</name>
        <dbReference type="ChEBI" id="CHEBI:29105"/>
    </ligand>
</feature>
<evidence type="ECO:0000256" key="2">
    <source>
        <dbReference type="ARBA" id="ARBA00022694"/>
    </source>
</evidence>
<name>A0A5C6TDD6_FUSOC</name>
<reference evidence="7 8" key="1">
    <citation type="submission" date="2019-07" db="EMBL/GenBank/DDBJ databases">
        <title>The First High-Quality Draft Genome Sequence of the Causal Agent of the Current Panama Disease Epidemic.</title>
        <authorList>
            <person name="Warmington R.J."/>
            <person name="Kay W."/>
            <person name="Jeffries A."/>
            <person name="Bebber D."/>
            <person name="Moore K."/>
            <person name="Studholme D.J."/>
        </authorList>
    </citation>
    <scope>NUCLEOTIDE SEQUENCE [LARGE SCALE GENOMIC DNA]</scope>
    <source>
        <strain evidence="7 8">TR4</strain>
    </source>
</reference>
<dbReference type="InterPro" id="IPR036511">
    <property type="entry name" value="TGT-like_sf"/>
</dbReference>
<dbReference type="HAMAP" id="MF_03043">
    <property type="entry name" value="QTRT2"/>
    <property type="match status" value="1"/>
</dbReference>